<evidence type="ECO:0000313" key="2">
    <source>
        <dbReference type="EMBL" id="HIZ65857.1"/>
    </source>
</evidence>
<dbReference type="Proteomes" id="UP000824056">
    <property type="component" value="Unassembled WGS sequence"/>
</dbReference>
<comment type="caution">
    <text evidence="2">The sequence shown here is derived from an EMBL/GenBank/DDBJ whole genome shotgun (WGS) entry which is preliminary data.</text>
</comment>
<evidence type="ECO:0000259" key="1">
    <source>
        <dbReference type="SMART" id="SM00909"/>
    </source>
</evidence>
<reference evidence="2" key="1">
    <citation type="journal article" date="2021" name="PeerJ">
        <title>Extensive microbial diversity within the chicken gut microbiome revealed by metagenomics and culture.</title>
        <authorList>
            <person name="Gilroy R."/>
            <person name="Ravi A."/>
            <person name="Getino M."/>
            <person name="Pursley I."/>
            <person name="Horton D.L."/>
            <person name="Alikhan N.F."/>
            <person name="Baker D."/>
            <person name="Gharbi K."/>
            <person name="Hall N."/>
            <person name="Watson M."/>
            <person name="Adriaenssens E.M."/>
            <person name="Foster-Nyarko E."/>
            <person name="Jarju S."/>
            <person name="Secka A."/>
            <person name="Antonio M."/>
            <person name="Oren A."/>
            <person name="Chaudhuri R.R."/>
            <person name="La Ragione R."/>
            <person name="Hildebrand F."/>
            <person name="Pallen M.J."/>
        </authorList>
    </citation>
    <scope>NUCLEOTIDE SEQUENCE</scope>
    <source>
        <strain evidence="2">1068</strain>
    </source>
</reference>
<dbReference type="InterPro" id="IPR019606">
    <property type="entry name" value="GerMN"/>
</dbReference>
<accession>A0A9D2JTD0</accession>
<protein>
    <submittedName>
        <fullName evidence="2">GerMN domain-containing protein</fullName>
    </submittedName>
</protein>
<dbReference type="EMBL" id="DXBG01000189">
    <property type="protein sequence ID" value="HIZ65857.1"/>
    <property type="molecule type" value="Genomic_DNA"/>
</dbReference>
<dbReference type="PROSITE" id="PS51257">
    <property type="entry name" value="PROKAR_LIPOPROTEIN"/>
    <property type="match status" value="1"/>
</dbReference>
<reference evidence="2" key="2">
    <citation type="submission" date="2021-04" db="EMBL/GenBank/DDBJ databases">
        <authorList>
            <person name="Gilroy R."/>
        </authorList>
    </citation>
    <scope>NUCLEOTIDE SEQUENCE</scope>
    <source>
        <strain evidence="2">1068</strain>
    </source>
</reference>
<dbReference type="Pfam" id="PF10646">
    <property type="entry name" value="Germane"/>
    <property type="match status" value="2"/>
</dbReference>
<feature type="domain" description="GerMN" evidence="1">
    <location>
        <begin position="201"/>
        <end position="287"/>
    </location>
</feature>
<dbReference type="SMART" id="SM00909">
    <property type="entry name" value="Germane"/>
    <property type="match status" value="2"/>
</dbReference>
<gene>
    <name evidence="2" type="ORF">H9809_08170</name>
</gene>
<evidence type="ECO:0000313" key="3">
    <source>
        <dbReference type="Proteomes" id="UP000824056"/>
    </source>
</evidence>
<proteinExistence type="predicted"/>
<name>A0A9D2JTD0_9FIRM</name>
<dbReference type="AlphaFoldDB" id="A0A9D2JTD0"/>
<organism evidence="2 3">
    <name type="scientific">Candidatus Blautia pullicola</name>
    <dbReference type="NCBI Taxonomy" id="2838498"/>
    <lineage>
        <taxon>Bacteria</taxon>
        <taxon>Bacillati</taxon>
        <taxon>Bacillota</taxon>
        <taxon>Clostridia</taxon>
        <taxon>Lachnospirales</taxon>
        <taxon>Lachnospiraceae</taxon>
        <taxon>Blautia</taxon>
    </lineage>
</organism>
<sequence>MKKTGIFLLLFCLTASLFGCRNQEEKKEKVDYHMYYLALSETSLETREYIPKQRTTQSMVDEIFQLLKEEADSEEYLRLIPDNVLLKNYVYEGQTITLNFDEGYKKMKNTREILVRAGIVKAFTQIPGVTYVEFQENGQPMTDSDGNEIGRMDRETFVENEGKNINSYLFADLNLYFANENGDKLVKETRHVPYSSNVPLERVVVEKLLEGPKTTGLTATLSPNTKILGVSIVEGICYVNLDKSFLTESMSVRQELPVYSIVNSLTDACQIHGVQISVDGETKVTFRESMKLDKAYQADYSLLEEESDD</sequence>
<feature type="domain" description="GerMN" evidence="1">
    <location>
        <begin position="60"/>
        <end position="145"/>
    </location>
</feature>